<keyword evidence="2" id="KW-1185">Reference proteome</keyword>
<dbReference type="Proteomes" id="UP000318081">
    <property type="component" value="Chromosome"/>
</dbReference>
<organism evidence="1 2">
    <name type="scientific">Stieleria magnilauensis</name>
    <dbReference type="NCBI Taxonomy" id="2527963"/>
    <lineage>
        <taxon>Bacteria</taxon>
        <taxon>Pseudomonadati</taxon>
        <taxon>Planctomycetota</taxon>
        <taxon>Planctomycetia</taxon>
        <taxon>Pirellulales</taxon>
        <taxon>Pirellulaceae</taxon>
        <taxon>Stieleria</taxon>
    </lineage>
</organism>
<proteinExistence type="predicted"/>
<dbReference type="SUPFAM" id="SSF75005">
    <property type="entry name" value="Arabinanase/levansucrase/invertase"/>
    <property type="match status" value="1"/>
</dbReference>
<sequence>MELVTVRIFMLMSGTLQKYLAILIFLFVQGPADGQIITAVRIDGRPDTPGFDPIIDESTFTAVGSSSQANAGFNQSSLPAGSTNINGPSVIRVPDWIPAADRVHPDAKYYLYFGHHIGRDIRMAWSDSLTGTWSLFNSGDAPDRSWGNSGNNTGAQTPRSGVLSMVQSRLDAHPGSEVIATNHIASPEVHVDHQNQRIIMYFHATSQLIPGITGQQTFVSTSSYGLNFNPTHLGGEVGQGMREVLPVGAYARIFEVGGQTFAFSNGGKLWKAPRTNDVGEINTIANADTPGGLWKPSPDVSITDDNWWELVDQSGNPMQTLYAQNGEGTGEIRHSTAYTRTHIDPSDTNVYLFYSAKNDTPERIFLSVIDTNNGSTDTDQWKANGQQLILQAELDWEGADLPATKSANGAQVNVNQLRDPFIFEDDGKVYLFYTGEGEEAIGFAELRGFSSSP</sequence>
<evidence type="ECO:0008006" key="3">
    <source>
        <dbReference type="Google" id="ProtNLM"/>
    </source>
</evidence>
<evidence type="ECO:0000313" key="2">
    <source>
        <dbReference type="Proteomes" id="UP000318081"/>
    </source>
</evidence>
<evidence type="ECO:0000313" key="1">
    <source>
        <dbReference type="EMBL" id="QDV88143.1"/>
    </source>
</evidence>
<name>A0ABX5Y1J4_9BACT</name>
<dbReference type="InterPro" id="IPR023296">
    <property type="entry name" value="Glyco_hydro_beta-prop_sf"/>
</dbReference>
<gene>
    <name evidence="1" type="ORF">TBK1r_71750</name>
</gene>
<dbReference type="Gene3D" id="2.115.10.20">
    <property type="entry name" value="Glycosyl hydrolase domain, family 43"/>
    <property type="match status" value="1"/>
</dbReference>
<dbReference type="EMBL" id="CP036432">
    <property type="protein sequence ID" value="QDV88143.1"/>
    <property type="molecule type" value="Genomic_DNA"/>
</dbReference>
<accession>A0ABX5Y1J4</accession>
<protein>
    <recommendedName>
        <fullName evidence="3">Glycosyl hydrolases family 43</fullName>
    </recommendedName>
</protein>
<reference evidence="1 2" key="1">
    <citation type="submission" date="2019-02" db="EMBL/GenBank/DDBJ databases">
        <title>Deep-cultivation of Planctomycetes and their phenomic and genomic characterization uncovers novel biology.</title>
        <authorList>
            <person name="Wiegand S."/>
            <person name="Jogler M."/>
            <person name="Boedeker C."/>
            <person name="Pinto D."/>
            <person name="Vollmers J."/>
            <person name="Rivas-Marin E."/>
            <person name="Kohn T."/>
            <person name="Peeters S.H."/>
            <person name="Heuer A."/>
            <person name="Rast P."/>
            <person name="Oberbeckmann S."/>
            <person name="Bunk B."/>
            <person name="Jeske O."/>
            <person name="Meyerdierks A."/>
            <person name="Storesund J.E."/>
            <person name="Kallscheuer N."/>
            <person name="Luecker S."/>
            <person name="Lage O.M."/>
            <person name="Pohl T."/>
            <person name="Merkel B.J."/>
            <person name="Hornburger P."/>
            <person name="Mueller R.-W."/>
            <person name="Bruemmer F."/>
            <person name="Labrenz M."/>
            <person name="Spormann A.M."/>
            <person name="Op den Camp H."/>
            <person name="Overmann J."/>
            <person name="Amann R."/>
            <person name="Jetten M.S.M."/>
            <person name="Mascher T."/>
            <person name="Medema M.H."/>
            <person name="Devos D.P."/>
            <person name="Kaster A.-K."/>
            <person name="Ovreas L."/>
            <person name="Rohde M."/>
            <person name="Galperin M.Y."/>
            <person name="Jogler C."/>
        </authorList>
    </citation>
    <scope>NUCLEOTIDE SEQUENCE [LARGE SCALE GENOMIC DNA]</scope>
    <source>
        <strain evidence="1 2">TBK1r</strain>
    </source>
</reference>